<evidence type="ECO:0000259" key="1">
    <source>
        <dbReference type="Pfam" id="PF07238"/>
    </source>
</evidence>
<dbReference type="GO" id="GO:0035438">
    <property type="term" value="F:cyclic-di-GMP binding"/>
    <property type="evidence" value="ECO:0007669"/>
    <property type="project" value="InterPro"/>
</dbReference>
<proteinExistence type="predicted"/>
<feature type="domain" description="PilZ" evidence="1">
    <location>
        <begin position="51"/>
        <end position="136"/>
    </location>
</feature>
<dbReference type="InterPro" id="IPR009875">
    <property type="entry name" value="PilZ_domain"/>
</dbReference>
<accession>Q1GUB3</accession>
<protein>
    <submittedName>
        <fullName evidence="2">Type IV pilus assembly PilZ</fullName>
    </submittedName>
</protein>
<dbReference type="eggNOG" id="ENOG5030QE8">
    <property type="taxonomic scope" value="Bacteria"/>
</dbReference>
<dbReference type="AlphaFoldDB" id="Q1GUB3"/>
<evidence type="ECO:0000313" key="3">
    <source>
        <dbReference type="Proteomes" id="UP000006578"/>
    </source>
</evidence>
<name>Q1GUB3_SPHAL</name>
<dbReference type="Proteomes" id="UP000006578">
    <property type="component" value="Chromosome"/>
</dbReference>
<keyword evidence="3" id="KW-1185">Reference proteome</keyword>
<dbReference type="HOGENOM" id="CLU_1824066_0_0_5"/>
<dbReference type="EMBL" id="CP000356">
    <property type="protein sequence ID" value="ABF52759.1"/>
    <property type="molecule type" value="Genomic_DNA"/>
</dbReference>
<evidence type="ECO:0000313" key="2">
    <source>
        <dbReference type="EMBL" id="ABF52759.1"/>
    </source>
</evidence>
<gene>
    <name evidence="2" type="ordered locus">Sala_1042</name>
</gene>
<dbReference type="KEGG" id="sal:Sala_1042"/>
<dbReference type="Pfam" id="PF07238">
    <property type="entry name" value="PilZ"/>
    <property type="match status" value="1"/>
</dbReference>
<reference evidence="2 3" key="1">
    <citation type="journal article" date="2009" name="Proc. Natl. Acad. Sci. U.S.A.">
        <title>The genomic basis of trophic strategy in marine bacteria.</title>
        <authorList>
            <person name="Lauro F.M."/>
            <person name="McDougald D."/>
            <person name="Thomas T."/>
            <person name="Williams T.J."/>
            <person name="Egan S."/>
            <person name="Rice S."/>
            <person name="DeMaere M.Z."/>
            <person name="Ting L."/>
            <person name="Ertan H."/>
            <person name="Johnson J."/>
            <person name="Ferriera S."/>
            <person name="Lapidus A."/>
            <person name="Anderson I."/>
            <person name="Kyrpides N."/>
            <person name="Munk A.C."/>
            <person name="Detter C."/>
            <person name="Han C.S."/>
            <person name="Brown M.V."/>
            <person name="Robb F.T."/>
            <person name="Kjelleberg S."/>
            <person name="Cavicchioli R."/>
        </authorList>
    </citation>
    <scope>NUCLEOTIDE SEQUENCE [LARGE SCALE GENOMIC DNA]</scope>
    <source>
        <strain evidence="3">DSM 13593 / LMG 18877 / RB2256</strain>
    </source>
</reference>
<dbReference type="OrthoDB" id="9795572at2"/>
<dbReference type="SUPFAM" id="SSF141371">
    <property type="entry name" value="PilZ domain-like"/>
    <property type="match status" value="1"/>
</dbReference>
<organism evidence="2 3">
    <name type="scientific">Sphingopyxis alaskensis (strain DSM 13593 / LMG 18877 / RB2256)</name>
    <name type="common">Sphingomonas alaskensis</name>
    <dbReference type="NCBI Taxonomy" id="317655"/>
    <lineage>
        <taxon>Bacteria</taxon>
        <taxon>Pseudomonadati</taxon>
        <taxon>Pseudomonadota</taxon>
        <taxon>Alphaproteobacteria</taxon>
        <taxon>Sphingomonadales</taxon>
        <taxon>Sphingomonadaceae</taxon>
        <taxon>Sphingopyxis</taxon>
    </lineage>
</organism>
<sequence>MEQQRASLYHMASFRGNQRRPILPVRQRQTGIMAVLEYSSIEIGSAPQRARGAERAPVRGRARYREPGLNPFDVELFDLSSTGFRMVTFFRPQIGKHIWVSLPGLQPLEAVVRRADGNNYGCEFVHPLHPSVAKHLQINLR</sequence>